<keyword evidence="1" id="KW-0808">Transferase</keyword>
<accession>A0A392T2A4</accession>
<comment type="caution">
    <text evidence="1">The sequence shown here is derived from an EMBL/GenBank/DDBJ whole genome shotgun (WGS) entry which is preliminary data.</text>
</comment>
<proteinExistence type="predicted"/>
<dbReference type="Proteomes" id="UP000265520">
    <property type="component" value="Unassembled WGS sequence"/>
</dbReference>
<evidence type="ECO:0000313" key="2">
    <source>
        <dbReference type="Proteomes" id="UP000265520"/>
    </source>
</evidence>
<organism evidence="1 2">
    <name type="scientific">Trifolium medium</name>
    <dbReference type="NCBI Taxonomy" id="97028"/>
    <lineage>
        <taxon>Eukaryota</taxon>
        <taxon>Viridiplantae</taxon>
        <taxon>Streptophyta</taxon>
        <taxon>Embryophyta</taxon>
        <taxon>Tracheophyta</taxon>
        <taxon>Spermatophyta</taxon>
        <taxon>Magnoliopsida</taxon>
        <taxon>eudicotyledons</taxon>
        <taxon>Gunneridae</taxon>
        <taxon>Pentapetalae</taxon>
        <taxon>rosids</taxon>
        <taxon>fabids</taxon>
        <taxon>Fabales</taxon>
        <taxon>Fabaceae</taxon>
        <taxon>Papilionoideae</taxon>
        <taxon>50 kb inversion clade</taxon>
        <taxon>NPAAA clade</taxon>
        <taxon>Hologalegina</taxon>
        <taxon>IRL clade</taxon>
        <taxon>Trifolieae</taxon>
        <taxon>Trifolium</taxon>
    </lineage>
</organism>
<reference evidence="1 2" key="1">
    <citation type="journal article" date="2018" name="Front. Plant Sci.">
        <title>Red Clover (Trifolium pratense) and Zigzag Clover (T. medium) - A Picture of Genomic Similarities and Differences.</title>
        <authorList>
            <person name="Dluhosova J."/>
            <person name="Istvanek J."/>
            <person name="Nedelnik J."/>
            <person name="Repkova J."/>
        </authorList>
    </citation>
    <scope>NUCLEOTIDE SEQUENCE [LARGE SCALE GENOMIC DNA]</scope>
    <source>
        <strain evidence="2">cv. 10/8</strain>
        <tissue evidence="1">Leaf</tissue>
    </source>
</reference>
<keyword evidence="2" id="KW-1185">Reference proteome</keyword>
<dbReference type="AlphaFoldDB" id="A0A392T2A4"/>
<protein>
    <submittedName>
        <fullName evidence="1">Polynucleotidyl transferase ribonuclease H fold</fullName>
    </submittedName>
</protein>
<sequence length="68" mass="8073">MWEDWLSVQQLQHDTVAANTQHDRRDNTQQQQALRWQKPAVGWYKCNVDAGFHKALNKTSFGWCLRDD</sequence>
<dbReference type="EMBL" id="LXQA010476765">
    <property type="protein sequence ID" value="MCI54280.1"/>
    <property type="molecule type" value="Genomic_DNA"/>
</dbReference>
<feature type="non-terminal residue" evidence="1">
    <location>
        <position position="68"/>
    </location>
</feature>
<evidence type="ECO:0000313" key="1">
    <source>
        <dbReference type="EMBL" id="MCI54280.1"/>
    </source>
</evidence>
<name>A0A392T2A4_9FABA</name>
<dbReference type="GO" id="GO:0016740">
    <property type="term" value="F:transferase activity"/>
    <property type="evidence" value="ECO:0007669"/>
    <property type="project" value="UniProtKB-KW"/>
</dbReference>